<dbReference type="EMBL" id="NQJF01000006">
    <property type="protein sequence ID" value="OYD24553.1"/>
    <property type="molecule type" value="Genomic_DNA"/>
</dbReference>
<feature type="signal peptide" evidence="1">
    <location>
        <begin position="1"/>
        <end position="22"/>
    </location>
</feature>
<dbReference type="EMBL" id="SODO01000005">
    <property type="protein sequence ID" value="TDW59286.1"/>
    <property type="molecule type" value="Genomic_DNA"/>
</dbReference>
<evidence type="ECO:0000313" key="3">
    <source>
        <dbReference type="EMBL" id="OYD24553.1"/>
    </source>
</evidence>
<proteinExistence type="predicted"/>
<accession>A0A235CJ46</accession>
<comment type="caution">
    <text evidence="3">The sequence shown here is derived from an EMBL/GenBank/DDBJ whole genome shotgun (WGS) entry which is preliminary data.</text>
</comment>
<dbReference type="Proteomes" id="UP000243640">
    <property type="component" value="Unassembled WGS sequence"/>
</dbReference>
<dbReference type="Proteomes" id="UP000295058">
    <property type="component" value="Unassembled WGS sequence"/>
</dbReference>
<feature type="chain" id="PRO_5011969058" evidence="1">
    <location>
        <begin position="23"/>
        <end position="199"/>
    </location>
</feature>
<evidence type="ECO:0000256" key="1">
    <source>
        <dbReference type="SAM" id="SignalP"/>
    </source>
</evidence>
<dbReference type="PROSITE" id="PS51257">
    <property type="entry name" value="PROKAR_LIPOPROTEIN"/>
    <property type="match status" value="1"/>
</dbReference>
<protein>
    <submittedName>
        <fullName evidence="4">Cholesterol transport system auxiliary component</fullName>
    </submittedName>
</protein>
<gene>
    <name evidence="3" type="ORF">B6S09_07910</name>
    <name evidence="4" type="ORF">LY04_01529</name>
</gene>
<keyword evidence="6" id="KW-1185">Reference proteome</keyword>
<evidence type="ECO:0000259" key="2">
    <source>
        <dbReference type="Pfam" id="PF03886"/>
    </source>
</evidence>
<evidence type="ECO:0000313" key="5">
    <source>
        <dbReference type="Proteomes" id="UP000243640"/>
    </source>
</evidence>
<organism evidence="3 5">
    <name type="scientific">Oceanimonas baumannii</name>
    <dbReference type="NCBI Taxonomy" id="129578"/>
    <lineage>
        <taxon>Bacteria</taxon>
        <taxon>Pseudomonadati</taxon>
        <taxon>Pseudomonadota</taxon>
        <taxon>Gammaproteobacteria</taxon>
        <taxon>Aeromonadales</taxon>
        <taxon>Aeromonadaceae</taxon>
        <taxon>Oceanimonas</taxon>
    </lineage>
</organism>
<dbReference type="SUPFAM" id="SSF159594">
    <property type="entry name" value="XCC0632-like"/>
    <property type="match status" value="1"/>
</dbReference>
<keyword evidence="1" id="KW-0732">Signal</keyword>
<feature type="domain" description="ABC-type transport auxiliary lipoprotein component" evidence="2">
    <location>
        <begin position="29"/>
        <end position="186"/>
    </location>
</feature>
<dbReference type="InterPro" id="IPR005586">
    <property type="entry name" value="ABC_trans_aux"/>
</dbReference>
<sequence>MKKTAMIVVLLAGLAGCTVLPPATPVSQYRLPPAASGVGEQNEQLTGLRLARPQATGVHQGNRLLVLTQTQSYQAYGDARWEAPLPELWQDWLLDALWRDGRFAALSREENGMQAEWELAGTLRALEVDLSDGRQQVVIRFDAQLLRTQDRRILASRRFEQRVAVNSLNADAVVSALGQAGSELAAGLSDWLVSRSAAG</sequence>
<dbReference type="Gene3D" id="3.40.50.10610">
    <property type="entry name" value="ABC-type transport auxiliary lipoprotein component"/>
    <property type="match status" value="1"/>
</dbReference>
<reference evidence="4 6" key="2">
    <citation type="submission" date="2019-03" db="EMBL/GenBank/DDBJ databases">
        <title>Genomic Encyclopedia of Archaeal and Bacterial Type Strains, Phase II (KMG-II): from individual species to whole genera.</title>
        <authorList>
            <person name="Goeker M."/>
        </authorList>
    </citation>
    <scope>NUCLEOTIDE SEQUENCE [LARGE SCALE GENOMIC DNA]</scope>
    <source>
        <strain evidence="4 6">DSM 15594</strain>
    </source>
</reference>
<evidence type="ECO:0000313" key="4">
    <source>
        <dbReference type="EMBL" id="TDW59286.1"/>
    </source>
</evidence>
<dbReference type="OrthoDB" id="5795476at2"/>
<evidence type="ECO:0000313" key="6">
    <source>
        <dbReference type="Proteomes" id="UP000295058"/>
    </source>
</evidence>
<dbReference type="AlphaFoldDB" id="A0A235CJ46"/>
<dbReference type="RefSeq" id="WP_094277972.1">
    <property type="nucleotide sequence ID" value="NZ_NQJF01000006.1"/>
</dbReference>
<reference evidence="3 5" key="1">
    <citation type="submission" date="2017-08" db="EMBL/GenBank/DDBJ databases">
        <title>Draft Genome Sequence of the Marine Bacterium Oceanimonas baumannii ATCC 700832.</title>
        <authorList>
            <person name="Mcclelland W.D."/>
            <person name="Brennan M.A."/>
            <person name="Trachtenberg A.M."/>
            <person name="Maclea K.S."/>
        </authorList>
    </citation>
    <scope>NUCLEOTIDE SEQUENCE [LARGE SCALE GENOMIC DNA]</scope>
    <source>
        <strain evidence="3 5">ATCC 700832</strain>
    </source>
</reference>
<dbReference type="Pfam" id="PF03886">
    <property type="entry name" value="ABC_trans_aux"/>
    <property type="match status" value="1"/>
</dbReference>
<name>A0A235CJ46_9GAMM</name>